<dbReference type="InterPro" id="IPR056919">
    <property type="entry name" value="Phage_TAC_18"/>
</dbReference>
<organism evidence="1 2">
    <name type="scientific">Pseudomonas virus PBPA162</name>
    <dbReference type="NCBI Taxonomy" id="2588096"/>
    <lineage>
        <taxon>Viruses</taxon>
        <taxon>Duplodnaviria</taxon>
        <taxon>Heunggongvirae</taxon>
        <taxon>Uroviricota</taxon>
        <taxon>Caudoviricetes</taxon>
        <taxon>Queuovirinae</taxon>
        <taxon>Iggyvirus</taxon>
        <taxon>Iggyvirus PBPA162</taxon>
    </lineage>
</organism>
<dbReference type="EMBL" id="MK816297">
    <property type="protein sequence ID" value="QDB70864.1"/>
    <property type="molecule type" value="Genomic_DNA"/>
</dbReference>
<evidence type="ECO:0000313" key="2">
    <source>
        <dbReference type="Proteomes" id="UP000319293"/>
    </source>
</evidence>
<dbReference type="KEGG" id="vg:77948049"/>
<name>A0A4Y5TNE0_9CAUD</name>
<dbReference type="Proteomes" id="UP000319293">
    <property type="component" value="Segment"/>
</dbReference>
<dbReference type="Pfam" id="PF23812">
    <property type="entry name" value="Phage_TAC_18"/>
    <property type="match status" value="1"/>
</dbReference>
<reference evidence="1 2" key="1">
    <citation type="submission" date="2019-04" db="EMBL/GenBank/DDBJ databases">
        <title>Complete genome sequence of a novel bacteriophage, PBPA162, infecting Pseudomonas aeruginosa.</title>
        <authorList>
            <person name="Myung H."/>
            <person name="Hong H."/>
            <person name="Cho J."/>
        </authorList>
    </citation>
    <scope>NUCLEOTIDE SEQUENCE [LARGE SCALE GENOMIC DNA]</scope>
</reference>
<protein>
    <submittedName>
        <fullName evidence="1">Uncharacterized protein</fullName>
    </submittedName>
</protein>
<keyword evidence="2" id="KW-1185">Reference proteome</keyword>
<evidence type="ECO:0000313" key="1">
    <source>
        <dbReference type="EMBL" id="QDB70864.1"/>
    </source>
</evidence>
<proteinExistence type="predicted"/>
<sequence>MTYGKDEAVVMEKARQFGGPLPEAMRNAPQLLPGLDVYLEAMRELSSSRAMTEIGEGPIPYSEILVWLDENEWYNKEDRKYAIRVIQELDKAYCNYQSNKLTEARNRASKGVQK</sequence>
<dbReference type="GeneID" id="77948049"/>
<dbReference type="RefSeq" id="YP_010671793.1">
    <property type="nucleotide sequence ID" value="NC_070971.1"/>
</dbReference>
<accession>A0A4Y5TNE0</accession>